<dbReference type="HOGENOM" id="CLU_312130_0_0_14"/>
<reference evidence="1 2" key="1">
    <citation type="journal article" date="2014" name="Genome Announc.">
        <title>Complete Genome Sequence of Spiroplasma apis B31T (ATCC 33834), a Bacterium Associated with May Disease of Honeybees (Apis mellifera).</title>
        <authorList>
            <person name="Ku C."/>
            <person name="Lo W.S."/>
            <person name="Chen L.L."/>
            <person name="Kuo C.H."/>
        </authorList>
    </citation>
    <scope>NUCLEOTIDE SEQUENCE [LARGE SCALE GENOMIC DNA]</scope>
    <source>
        <strain evidence="1">B31</strain>
    </source>
</reference>
<keyword evidence="2" id="KW-1185">Reference proteome</keyword>
<accession>V5RHW4</accession>
<dbReference type="PATRIC" id="fig|1276258.3.peg.431"/>
<evidence type="ECO:0000313" key="1">
    <source>
        <dbReference type="EMBL" id="AHB36277.1"/>
    </source>
</evidence>
<organism evidence="1 2">
    <name type="scientific">Spiroplasma apis B31</name>
    <dbReference type="NCBI Taxonomy" id="1276258"/>
    <lineage>
        <taxon>Bacteria</taxon>
        <taxon>Bacillati</taxon>
        <taxon>Mycoplasmatota</taxon>
        <taxon>Mollicutes</taxon>
        <taxon>Entomoplasmatales</taxon>
        <taxon>Spiroplasmataceae</taxon>
        <taxon>Spiroplasma</taxon>
    </lineage>
</organism>
<dbReference type="Proteomes" id="UP000018550">
    <property type="component" value="Chromosome"/>
</dbReference>
<dbReference type="RefSeq" id="WP_023789214.1">
    <property type="nucleotide sequence ID" value="NC_022998.1"/>
</dbReference>
<gene>
    <name evidence="1" type="ORF">SAPIS_v1c04320</name>
</gene>
<name>V5RHW4_SPIAP</name>
<dbReference type="EMBL" id="CP006682">
    <property type="protein sequence ID" value="AHB36277.1"/>
    <property type="molecule type" value="Genomic_DNA"/>
</dbReference>
<proteinExistence type="predicted"/>
<sequence>MDELLNNKDKIFSVIDFFSFNLFASDIKYPMKKIFTFDEYKKAIINFKDNKNKENAIDEITKNTDKPYQKDVKIFLNFNCIYYYGSRGSGKTMFTKNSANHKDIEAYYLKDLSYEKIKDLEENINTNNLKYVIFDGINEFDFSLKRIFEKIIINLLAINIKVIITGVCEKEIKKLDLNIGTIEFKNSLESNYMYRVSTLISPSNYEKYYKIIQTISFNLLSLREINYFIHSLIILSNKGFVIKKNTDHFIFIWRNILEHFFEFYFEGEKCVDWKSYWTFLKNNIKTFYYGIDEKSEFFKKNKSEIIFFNSRSIVAKEKEKFVLKDRMLYLPLLLTHMRKCKDDKEYRDDVELKEWYTAFVLLLKSEKMEEVNIEFIINKDDDILLVKRINKSILNKLMLLFSFKEKRKKLVLNKNHEYKISFFYFLISNFNVQDLNECIELEREDYEKCITFLIDNINIMKFENILCNFIDLTDFNDRNMEIFYISYFTNRILNLSENDAIIFYKRLFNSFSCYKTFVKWANIFLRIKIFQKANSHVNILKYYLKKTFCKYKKTLTYKYVFYNYYFLHLDLINTPVNNNFGNIHDKKYLININNSLIQNAYIFLCYFFKQTEYHTCEEIKEIMNLINDKFSFPRNVQINSYFKLHYTTSTKIYNSFDWKVIELIDFIILKYFKKKKCDAKKNRIYYSDIYLENNLKIEWPLINNNFFICSNLIFCDNKISDEKMWNIKYYPLDKEKFRKITNNFIKFLLENKFYAFKNKVRIETGFKIYYIFKEIKFEKEFYHQNISDVVTNNCYIDTFEVSEFSKEQFIFQIQLYSETIFSSELLNHKDICINYNGELETFFPSNHLTKKRINWSTKEGTVFFDDDSQTWFKIPNNDRKKNFFKYYVCYCESWNTGNIIRRWIILKYNKKEVFFQEVFDTSELGMEVFKLKENKWLSLK</sequence>
<evidence type="ECO:0000313" key="2">
    <source>
        <dbReference type="Proteomes" id="UP000018550"/>
    </source>
</evidence>
<dbReference type="KEGG" id="sapi:SAPIS_v1c04320"/>
<dbReference type="AlphaFoldDB" id="V5RHW4"/>
<protein>
    <submittedName>
        <fullName evidence="1">Uncharacterized protein</fullName>
    </submittedName>
</protein>